<accession>A0ABR3RJ98</accession>
<dbReference type="InterPro" id="IPR036378">
    <property type="entry name" value="FAS1_dom_sf"/>
</dbReference>
<proteinExistence type="predicted"/>
<evidence type="ECO:0000259" key="1">
    <source>
        <dbReference type="PROSITE" id="PS50213"/>
    </source>
</evidence>
<dbReference type="InterPro" id="IPR050904">
    <property type="entry name" value="Adhesion/Biosynth-related"/>
</dbReference>
<dbReference type="Gene3D" id="2.30.180.10">
    <property type="entry name" value="FAS1 domain"/>
    <property type="match status" value="2"/>
</dbReference>
<dbReference type="Pfam" id="PF02469">
    <property type="entry name" value="Fasciclin"/>
    <property type="match status" value="2"/>
</dbReference>
<organism evidence="2 3">
    <name type="scientific">Nothophoma quercina</name>
    <dbReference type="NCBI Taxonomy" id="749835"/>
    <lineage>
        <taxon>Eukaryota</taxon>
        <taxon>Fungi</taxon>
        <taxon>Dikarya</taxon>
        <taxon>Ascomycota</taxon>
        <taxon>Pezizomycotina</taxon>
        <taxon>Dothideomycetes</taxon>
        <taxon>Pleosporomycetidae</taxon>
        <taxon>Pleosporales</taxon>
        <taxon>Pleosporineae</taxon>
        <taxon>Didymellaceae</taxon>
        <taxon>Nothophoma</taxon>
    </lineage>
</organism>
<name>A0ABR3RJ98_9PLEO</name>
<keyword evidence="3" id="KW-1185">Reference proteome</keyword>
<dbReference type="PANTHER" id="PTHR10900">
    <property type="entry name" value="PERIOSTIN-RELATED"/>
    <property type="match status" value="1"/>
</dbReference>
<protein>
    <recommendedName>
        <fullName evidence="1">FAS1 domain-containing protein</fullName>
    </recommendedName>
</protein>
<dbReference type="Proteomes" id="UP001521222">
    <property type="component" value="Unassembled WGS sequence"/>
</dbReference>
<feature type="domain" description="FAS1" evidence="1">
    <location>
        <begin position="159"/>
        <end position="305"/>
    </location>
</feature>
<dbReference type="PANTHER" id="PTHR10900:SF77">
    <property type="entry name" value="FI19380P1"/>
    <property type="match status" value="1"/>
</dbReference>
<gene>
    <name evidence="2" type="ORF">SLS59_003720</name>
</gene>
<sequence>MAGSCLAQGDVAALLRSQPDLSTLLELVGLVDGLADTLAATSNITIIAPTNQAFANVPRDIPEGEAIEFRNNTIAIGALLANHVFKGVYPSNVITDVPTYAQTLLDISYIDDRQPFSNFTGGAYNGLVKNGEDVCVLSGEQTISTVTEADIKLGEGITIHKIDTVLSFGAPFQLFTYRAGYTALNAALEAAQLNIDFGLTGADTQSLNISDYTVFVPTNEAFTSIGSVLQTADIETLRDVLSYHLIPNNVIFSPSLGNITVPSLQGRNLTFTVLPDGSAWVNNAKIIFTNTILFNGVAHVIDSVLAPGEFNRASLEPSAPAVERVAFPNASAVSNLPLATASLAFGGEMMTYSTTPELLKTVAAVATATGMANATAMVTSIPTASQSAPLATFTGAANVLSTGNCAGLAGAFGLAAFLV</sequence>
<dbReference type="EMBL" id="JAKIXB020000010">
    <property type="protein sequence ID" value="KAL1604526.1"/>
    <property type="molecule type" value="Genomic_DNA"/>
</dbReference>
<feature type="domain" description="FAS1" evidence="1">
    <location>
        <begin position="8"/>
        <end position="166"/>
    </location>
</feature>
<evidence type="ECO:0000313" key="3">
    <source>
        <dbReference type="Proteomes" id="UP001521222"/>
    </source>
</evidence>
<dbReference type="SUPFAM" id="SSF82153">
    <property type="entry name" value="FAS1 domain"/>
    <property type="match status" value="2"/>
</dbReference>
<dbReference type="PROSITE" id="PS50213">
    <property type="entry name" value="FAS1"/>
    <property type="match status" value="2"/>
</dbReference>
<comment type="caution">
    <text evidence="2">The sequence shown here is derived from an EMBL/GenBank/DDBJ whole genome shotgun (WGS) entry which is preliminary data.</text>
</comment>
<evidence type="ECO:0000313" key="2">
    <source>
        <dbReference type="EMBL" id="KAL1604526.1"/>
    </source>
</evidence>
<dbReference type="SMART" id="SM00554">
    <property type="entry name" value="FAS1"/>
    <property type="match status" value="2"/>
</dbReference>
<dbReference type="InterPro" id="IPR000782">
    <property type="entry name" value="FAS1_domain"/>
</dbReference>
<reference evidence="2 3" key="1">
    <citation type="submission" date="2024-02" db="EMBL/GenBank/DDBJ databases">
        <title>De novo assembly and annotation of 12 fungi associated with fruit tree decline syndrome in Ontario, Canada.</title>
        <authorList>
            <person name="Sulman M."/>
            <person name="Ellouze W."/>
            <person name="Ilyukhin E."/>
        </authorList>
    </citation>
    <scope>NUCLEOTIDE SEQUENCE [LARGE SCALE GENOMIC DNA]</scope>
    <source>
        <strain evidence="2 3">M97-236</strain>
    </source>
</reference>